<organism evidence="10 11">
    <name type="scientific">Brevundimonas faecalis</name>
    <dbReference type="NCBI Taxonomy" id="947378"/>
    <lineage>
        <taxon>Bacteria</taxon>
        <taxon>Pseudomonadati</taxon>
        <taxon>Pseudomonadota</taxon>
        <taxon>Alphaproteobacteria</taxon>
        <taxon>Caulobacterales</taxon>
        <taxon>Caulobacteraceae</taxon>
        <taxon>Brevundimonas</taxon>
    </lineage>
</organism>
<dbReference type="InterPro" id="IPR017853">
    <property type="entry name" value="GH"/>
</dbReference>
<evidence type="ECO:0000256" key="6">
    <source>
        <dbReference type="ARBA" id="ARBA00023326"/>
    </source>
</evidence>
<dbReference type="SUPFAM" id="SSF51445">
    <property type="entry name" value="(Trans)glycosidases"/>
    <property type="match status" value="1"/>
</dbReference>
<evidence type="ECO:0000256" key="7">
    <source>
        <dbReference type="RuleBase" id="RU361153"/>
    </source>
</evidence>
<dbReference type="PROSITE" id="PS00659">
    <property type="entry name" value="GLYCOSYL_HYDROL_F5"/>
    <property type="match status" value="1"/>
</dbReference>
<comment type="caution">
    <text evidence="10">The sequence shown here is derived from an EMBL/GenBank/DDBJ whole genome shotgun (WGS) entry which is preliminary data.</text>
</comment>
<keyword evidence="4" id="KW-0119">Carbohydrate metabolism</keyword>
<evidence type="ECO:0000256" key="8">
    <source>
        <dbReference type="SAM" id="SignalP"/>
    </source>
</evidence>
<reference evidence="10 11" key="1">
    <citation type="submission" date="2024-06" db="EMBL/GenBank/DDBJ databases">
        <title>Sorghum-associated microbial communities from plants grown in Nebraska, USA.</title>
        <authorList>
            <person name="Schachtman D."/>
        </authorList>
    </citation>
    <scope>NUCLEOTIDE SEQUENCE [LARGE SCALE GENOMIC DNA]</scope>
    <source>
        <strain evidence="10 11">2814</strain>
    </source>
</reference>
<evidence type="ECO:0000313" key="11">
    <source>
        <dbReference type="Proteomes" id="UP001549313"/>
    </source>
</evidence>
<evidence type="ECO:0000313" key="10">
    <source>
        <dbReference type="EMBL" id="MET4682597.1"/>
    </source>
</evidence>
<sequence length="376" mass="41576">MSKNWARAAMLGAAVLTIAPGCSAAAMATAPSIAQSLSASTAREAAAHMGKGFNLGQMFDNTQHPPTLEAARPKIDAYYARGFRNLRIPVTWTEDVGGTTLADPDTGRIDLASPRLAALTAVIDYALSKPGLYVVLNAHHEKRLKEDGRGDVLEQLWTDISDRFGDRDHRLIFEILNEPHLANHDPMSPAVLRRMTGRAYDRIRARDAERIIIIGGNQWFGADEMARTWPNLSAVGDGRDPYLMATFHHYNPWAFAGDNQGDYADAWTDADIRGPMEIMARWASTTGAGMPVYIGEWGVGWHSRLPTMNCNNVRLFYSRFNQTHAADMGMPTAVWDDGGWFQVFDHSTNSFSHNLIDCIDGACTWAGEERFNADCL</sequence>
<evidence type="ECO:0000259" key="9">
    <source>
        <dbReference type="Pfam" id="PF00150"/>
    </source>
</evidence>
<dbReference type="PANTHER" id="PTHR31297">
    <property type="entry name" value="GLUCAN ENDO-1,6-BETA-GLUCOSIDASE B"/>
    <property type="match status" value="1"/>
</dbReference>
<dbReference type="EC" id="3.2.1.4" evidence="10"/>
<name>A0ABV2R7Q2_9CAUL</name>
<evidence type="ECO:0000256" key="2">
    <source>
        <dbReference type="ARBA" id="ARBA00022801"/>
    </source>
</evidence>
<dbReference type="EMBL" id="JBEPTF010000001">
    <property type="protein sequence ID" value="MET4682597.1"/>
    <property type="molecule type" value="Genomic_DNA"/>
</dbReference>
<dbReference type="Pfam" id="PF00150">
    <property type="entry name" value="Cellulase"/>
    <property type="match status" value="1"/>
</dbReference>
<evidence type="ECO:0000256" key="1">
    <source>
        <dbReference type="ARBA" id="ARBA00005641"/>
    </source>
</evidence>
<accession>A0ABV2R7Q2</accession>
<evidence type="ECO:0000256" key="3">
    <source>
        <dbReference type="ARBA" id="ARBA00023001"/>
    </source>
</evidence>
<dbReference type="GO" id="GO:0008810">
    <property type="term" value="F:cellulase activity"/>
    <property type="evidence" value="ECO:0007669"/>
    <property type="project" value="UniProtKB-EC"/>
</dbReference>
<feature type="domain" description="Glycoside hydrolase family 5" evidence="9">
    <location>
        <begin position="72"/>
        <end position="304"/>
    </location>
</feature>
<keyword evidence="2 7" id="KW-0378">Hydrolase</keyword>
<keyword evidence="6" id="KW-0624">Polysaccharide degradation</keyword>
<keyword evidence="5 7" id="KW-0326">Glycosidase</keyword>
<feature type="signal peptide" evidence="8">
    <location>
        <begin position="1"/>
        <end position="24"/>
    </location>
</feature>
<dbReference type="Gene3D" id="3.20.20.80">
    <property type="entry name" value="Glycosidases"/>
    <property type="match status" value="1"/>
</dbReference>
<keyword evidence="11" id="KW-1185">Reference proteome</keyword>
<evidence type="ECO:0000256" key="5">
    <source>
        <dbReference type="ARBA" id="ARBA00023295"/>
    </source>
</evidence>
<keyword evidence="3" id="KW-0136">Cellulose degradation</keyword>
<dbReference type="InterPro" id="IPR018087">
    <property type="entry name" value="Glyco_hydro_5_CS"/>
</dbReference>
<evidence type="ECO:0000256" key="4">
    <source>
        <dbReference type="ARBA" id="ARBA00023277"/>
    </source>
</evidence>
<dbReference type="InterPro" id="IPR001547">
    <property type="entry name" value="Glyco_hydro_5"/>
</dbReference>
<feature type="chain" id="PRO_5046239428" evidence="8">
    <location>
        <begin position="25"/>
        <end position="376"/>
    </location>
</feature>
<dbReference type="RefSeq" id="WP_354087542.1">
    <property type="nucleotide sequence ID" value="NZ_JBEPTF010000001.1"/>
</dbReference>
<protein>
    <submittedName>
        <fullName evidence="10">Endoglucanase</fullName>
        <ecNumber evidence="10">3.2.1.4</ecNumber>
    </submittedName>
</protein>
<dbReference type="PANTHER" id="PTHR31297:SF41">
    <property type="entry name" value="ENDOGLUCANASE, PUTATIVE (AFU_ORTHOLOGUE AFUA_5G01830)-RELATED"/>
    <property type="match status" value="1"/>
</dbReference>
<dbReference type="InterPro" id="IPR050386">
    <property type="entry name" value="Glycosyl_hydrolase_5"/>
</dbReference>
<keyword evidence="8" id="KW-0732">Signal</keyword>
<comment type="similarity">
    <text evidence="1 7">Belongs to the glycosyl hydrolase 5 (cellulase A) family.</text>
</comment>
<gene>
    <name evidence="10" type="ORF">ABIE19_000506</name>
</gene>
<dbReference type="Proteomes" id="UP001549313">
    <property type="component" value="Unassembled WGS sequence"/>
</dbReference>
<proteinExistence type="inferred from homology"/>